<dbReference type="EMBL" id="SMKZ01000004">
    <property type="protein sequence ID" value="TDE14072.1"/>
    <property type="molecule type" value="Genomic_DNA"/>
</dbReference>
<dbReference type="InterPro" id="IPR023187">
    <property type="entry name" value="Tscrpt_reg_MarR-type_CS"/>
</dbReference>
<dbReference type="InParanoid" id="A0A4R5DIX0"/>
<keyword evidence="2" id="KW-0238">DNA-binding</keyword>
<name>A0A4R5DIX0_9ACTN</name>
<dbReference type="SMART" id="SM00347">
    <property type="entry name" value="HTH_MARR"/>
    <property type="match status" value="1"/>
</dbReference>
<dbReference type="PRINTS" id="PR00598">
    <property type="entry name" value="HTHMARR"/>
</dbReference>
<dbReference type="Proteomes" id="UP000294739">
    <property type="component" value="Unassembled WGS sequence"/>
</dbReference>
<keyword evidence="1" id="KW-0805">Transcription regulation</keyword>
<dbReference type="SUPFAM" id="SSF46785">
    <property type="entry name" value="Winged helix' DNA-binding domain"/>
    <property type="match status" value="1"/>
</dbReference>
<evidence type="ECO:0000313" key="6">
    <source>
        <dbReference type="Proteomes" id="UP000294739"/>
    </source>
</evidence>
<evidence type="ECO:0000259" key="4">
    <source>
        <dbReference type="PROSITE" id="PS50995"/>
    </source>
</evidence>
<gene>
    <name evidence="5" type="ORF">E1269_04835</name>
</gene>
<dbReference type="GO" id="GO:0003700">
    <property type="term" value="F:DNA-binding transcription factor activity"/>
    <property type="evidence" value="ECO:0007669"/>
    <property type="project" value="InterPro"/>
</dbReference>
<evidence type="ECO:0000256" key="1">
    <source>
        <dbReference type="ARBA" id="ARBA00023015"/>
    </source>
</evidence>
<dbReference type="PANTHER" id="PTHR33164:SF57">
    <property type="entry name" value="MARR-FAMILY TRANSCRIPTIONAL REGULATOR"/>
    <property type="match status" value="1"/>
</dbReference>
<dbReference type="Gene3D" id="1.10.10.10">
    <property type="entry name" value="Winged helix-like DNA-binding domain superfamily/Winged helix DNA-binding domain"/>
    <property type="match status" value="1"/>
</dbReference>
<dbReference type="CDD" id="cd00090">
    <property type="entry name" value="HTH_ARSR"/>
    <property type="match status" value="1"/>
</dbReference>
<proteinExistence type="predicted"/>
<reference evidence="5 6" key="1">
    <citation type="submission" date="2019-03" db="EMBL/GenBank/DDBJ databases">
        <title>Draft genome sequences of novel Actinobacteria.</title>
        <authorList>
            <person name="Sahin N."/>
            <person name="Ay H."/>
            <person name="Saygin H."/>
        </authorList>
    </citation>
    <scope>NUCLEOTIDE SEQUENCE [LARGE SCALE GENOMIC DNA]</scope>
    <source>
        <strain evidence="5 6">5K138</strain>
    </source>
</reference>
<dbReference type="InterPro" id="IPR036390">
    <property type="entry name" value="WH_DNA-bd_sf"/>
</dbReference>
<dbReference type="GO" id="GO:0003677">
    <property type="term" value="F:DNA binding"/>
    <property type="evidence" value="ECO:0007669"/>
    <property type="project" value="UniProtKB-KW"/>
</dbReference>
<dbReference type="InterPro" id="IPR011991">
    <property type="entry name" value="ArsR-like_HTH"/>
</dbReference>
<dbReference type="RefSeq" id="WP_131891935.1">
    <property type="nucleotide sequence ID" value="NZ_SMKZ01000004.1"/>
</dbReference>
<protein>
    <submittedName>
        <fullName evidence="5">MarR family transcriptional regulator</fullName>
    </submittedName>
</protein>
<keyword evidence="6" id="KW-1185">Reference proteome</keyword>
<sequence length="147" mass="16370">MTDRQHVNERLESELGLLWRRVRRLSIDLARQVDAGIEISSYGLLGALADGGDLRAGDLADRFGLDKSTVSRQITQLETHGLIQRVHDPMDRRSRLIHVTGEGLALVRELRAARGRWLGDALADWPDSDVDTLVVLLARLNASITPE</sequence>
<dbReference type="OrthoDB" id="9154853at2"/>
<keyword evidence="3" id="KW-0804">Transcription</keyword>
<organism evidence="5 6">
    <name type="scientific">Jiangella asiatica</name>
    <dbReference type="NCBI Taxonomy" id="2530372"/>
    <lineage>
        <taxon>Bacteria</taxon>
        <taxon>Bacillati</taxon>
        <taxon>Actinomycetota</taxon>
        <taxon>Actinomycetes</taxon>
        <taxon>Jiangellales</taxon>
        <taxon>Jiangellaceae</taxon>
        <taxon>Jiangella</taxon>
    </lineage>
</organism>
<dbReference type="InterPro" id="IPR039422">
    <property type="entry name" value="MarR/SlyA-like"/>
</dbReference>
<dbReference type="PANTHER" id="PTHR33164">
    <property type="entry name" value="TRANSCRIPTIONAL REGULATOR, MARR FAMILY"/>
    <property type="match status" value="1"/>
</dbReference>
<dbReference type="AlphaFoldDB" id="A0A4R5DIX0"/>
<evidence type="ECO:0000256" key="3">
    <source>
        <dbReference type="ARBA" id="ARBA00023163"/>
    </source>
</evidence>
<dbReference type="GO" id="GO:0006950">
    <property type="term" value="P:response to stress"/>
    <property type="evidence" value="ECO:0007669"/>
    <property type="project" value="TreeGrafter"/>
</dbReference>
<evidence type="ECO:0000256" key="2">
    <source>
        <dbReference type="ARBA" id="ARBA00023125"/>
    </source>
</evidence>
<dbReference type="InterPro" id="IPR036388">
    <property type="entry name" value="WH-like_DNA-bd_sf"/>
</dbReference>
<dbReference type="Pfam" id="PF12802">
    <property type="entry name" value="MarR_2"/>
    <property type="match status" value="1"/>
</dbReference>
<feature type="domain" description="HTH marR-type" evidence="4">
    <location>
        <begin position="8"/>
        <end position="142"/>
    </location>
</feature>
<dbReference type="PROSITE" id="PS01117">
    <property type="entry name" value="HTH_MARR_1"/>
    <property type="match status" value="1"/>
</dbReference>
<dbReference type="PROSITE" id="PS50995">
    <property type="entry name" value="HTH_MARR_2"/>
    <property type="match status" value="1"/>
</dbReference>
<evidence type="ECO:0000313" key="5">
    <source>
        <dbReference type="EMBL" id="TDE14072.1"/>
    </source>
</evidence>
<comment type="caution">
    <text evidence="5">The sequence shown here is derived from an EMBL/GenBank/DDBJ whole genome shotgun (WGS) entry which is preliminary data.</text>
</comment>
<dbReference type="InterPro" id="IPR000835">
    <property type="entry name" value="HTH_MarR-typ"/>
</dbReference>
<accession>A0A4R5DIX0</accession>